<dbReference type="EMBL" id="OZ020099">
    <property type="protein sequence ID" value="CAK9272472.1"/>
    <property type="molecule type" value="Genomic_DNA"/>
</dbReference>
<protein>
    <recommendedName>
        <fullName evidence="4">Transmembrane protein</fullName>
    </recommendedName>
</protein>
<gene>
    <name evidence="2" type="ORF">CSSPJE1EN1_LOCUS17950</name>
</gene>
<accession>A0ABP0X4E9</accession>
<sequence>MSAVHMEISAVVPPHPLCHDLDLKNECTSAHCVCNAFAVVAGKYVQQHCCIRTSSAQKNNIIIIIIVYHLLLHGILWWLRLHLCFCHQERLSASTDENSWEGYND</sequence>
<reference evidence="2" key="1">
    <citation type="submission" date="2024-02" db="EMBL/GenBank/DDBJ databases">
        <authorList>
            <consortium name="ELIXIR-Norway"/>
            <consortium name="Elixir Norway"/>
        </authorList>
    </citation>
    <scope>NUCLEOTIDE SEQUENCE</scope>
</reference>
<dbReference type="Proteomes" id="UP001497444">
    <property type="component" value="Chromosome 4"/>
</dbReference>
<keyword evidence="1" id="KW-1133">Transmembrane helix</keyword>
<proteinExistence type="predicted"/>
<keyword evidence="3" id="KW-1185">Reference proteome</keyword>
<evidence type="ECO:0000313" key="2">
    <source>
        <dbReference type="EMBL" id="CAK9272472.1"/>
    </source>
</evidence>
<evidence type="ECO:0000256" key="1">
    <source>
        <dbReference type="SAM" id="Phobius"/>
    </source>
</evidence>
<organism evidence="2 3">
    <name type="scientific">Sphagnum jensenii</name>
    <dbReference type="NCBI Taxonomy" id="128206"/>
    <lineage>
        <taxon>Eukaryota</taxon>
        <taxon>Viridiplantae</taxon>
        <taxon>Streptophyta</taxon>
        <taxon>Embryophyta</taxon>
        <taxon>Bryophyta</taxon>
        <taxon>Sphagnophytina</taxon>
        <taxon>Sphagnopsida</taxon>
        <taxon>Sphagnales</taxon>
        <taxon>Sphagnaceae</taxon>
        <taxon>Sphagnum</taxon>
    </lineage>
</organism>
<name>A0ABP0X4E9_9BRYO</name>
<evidence type="ECO:0008006" key="4">
    <source>
        <dbReference type="Google" id="ProtNLM"/>
    </source>
</evidence>
<keyword evidence="1" id="KW-0472">Membrane</keyword>
<feature type="transmembrane region" description="Helical" evidence="1">
    <location>
        <begin position="61"/>
        <end position="79"/>
    </location>
</feature>
<evidence type="ECO:0000313" key="3">
    <source>
        <dbReference type="Proteomes" id="UP001497444"/>
    </source>
</evidence>
<keyword evidence="1" id="KW-0812">Transmembrane</keyword>